<accession>A0A0A2F1H3</accession>
<dbReference type="EMBL" id="JRAI01000082">
    <property type="protein sequence ID" value="KGN83880.1"/>
    <property type="molecule type" value="Genomic_DNA"/>
</dbReference>
<evidence type="ECO:0000259" key="2">
    <source>
        <dbReference type="Pfam" id="PF15495"/>
    </source>
</evidence>
<proteinExistence type="predicted"/>
<dbReference type="AlphaFoldDB" id="A0A0A2F1H3"/>
<protein>
    <submittedName>
        <fullName evidence="3">Lipoprotein</fullName>
    </submittedName>
</protein>
<keyword evidence="3" id="KW-0449">Lipoprotein</keyword>
<name>A0A0A2F1H3_9PORP</name>
<organism evidence="3 4">
    <name type="scientific">Porphyromonas gulae</name>
    <dbReference type="NCBI Taxonomy" id="111105"/>
    <lineage>
        <taxon>Bacteria</taxon>
        <taxon>Pseudomonadati</taxon>
        <taxon>Bacteroidota</taxon>
        <taxon>Bacteroidia</taxon>
        <taxon>Bacteroidales</taxon>
        <taxon>Porphyromonadaceae</taxon>
        <taxon>Porphyromonas</taxon>
    </lineage>
</organism>
<dbReference type="Pfam" id="PF15495">
    <property type="entry name" value="Fimbrillin_C"/>
    <property type="match status" value="1"/>
</dbReference>
<comment type="caution">
    <text evidence="3">The sequence shown here is derived from an EMBL/GenBank/DDBJ whole genome shotgun (WGS) entry which is preliminary data.</text>
</comment>
<evidence type="ECO:0000256" key="1">
    <source>
        <dbReference type="SAM" id="SignalP"/>
    </source>
</evidence>
<reference evidence="3 4" key="1">
    <citation type="submission" date="2014-08" db="EMBL/GenBank/DDBJ databases">
        <title>Porphyromonas gulae strain:COT-052_OH1451 Genome sequencing.</title>
        <authorList>
            <person name="Wallis C."/>
            <person name="Deusch O."/>
            <person name="O'Flynn C."/>
            <person name="Davis I."/>
            <person name="Jospin G."/>
            <person name="Darling A.E."/>
            <person name="Coil D.A."/>
            <person name="Alexiev A."/>
            <person name="Horsfall A."/>
            <person name="Kirkwood N."/>
            <person name="Harris S."/>
            <person name="Eisen J.A."/>
        </authorList>
    </citation>
    <scope>NUCLEOTIDE SEQUENCE [LARGE SCALE GENOMIC DNA]</scope>
    <source>
        <strain evidence="4">COT-052 OH1451</strain>
    </source>
</reference>
<sequence length="480" mass="52690">MLMKLKSLLLGCSLACIGFSCSNHPLLTNADDVEQPLDSGYISLDLRSNLHLSREGGTHDPLRSIRRITFLFFHETDSKLLLSRTVEPTSDLSFDLKIPKQNYRLAVLVNSGTSYAAIIPEILSATTAIQATNQTLLESFAAYESGNVTSGAEHSVTMANDQGLIKLLSTQIVDKKSQLSEVSRLSVKVEPCLARVLVVGKPTISGGEYTGDLSRYVIDVVPQRIYPLRHLAKLSTGADEEYGDNSPLADRYASSWAEESIAAGIAYNNIYGYAKAEMFDNPVAAAKMQEKKADFNLNQAAIYTKESTVGPKNYFTAYVPRVVLRAKYVPNGIPGVKPDEGWIEFQGRKMSLEQFKKYVDNPASAGTALADSIKKAKTDNSLIYTSGFVSHGIQFYYKSQNYYAVPIRHFDDEKAPNKDSYGRFGLVRNNEYVLTVKSITGAGSPIVPPVSTTEAVEKDGYLPTSITVNQTTGHEQDVDL</sequence>
<dbReference type="RefSeq" id="WP_039422290.1">
    <property type="nucleotide sequence ID" value="NZ_JRAI01000082.1"/>
</dbReference>
<keyword evidence="1" id="KW-0732">Signal</keyword>
<evidence type="ECO:0000313" key="3">
    <source>
        <dbReference type="EMBL" id="KGN83880.1"/>
    </source>
</evidence>
<feature type="domain" description="Minor fimbrium subunit Mfa1 C-terminal" evidence="2">
    <location>
        <begin position="394"/>
        <end position="477"/>
    </location>
</feature>
<dbReference type="OrthoDB" id="1010993at2"/>
<dbReference type="Gene3D" id="2.60.40.3690">
    <property type="match status" value="1"/>
</dbReference>
<dbReference type="eggNOG" id="ENOG5032V5V">
    <property type="taxonomic scope" value="Bacteria"/>
</dbReference>
<evidence type="ECO:0000313" key="4">
    <source>
        <dbReference type="Proteomes" id="UP000030130"/>
    </source>
</evidence>
<gene>
    <name evidence="3" type="ORF">HR08_10540</name>
</gene>
<feature type="signal peptide" evidence="1">
    <location>
        <begin position="1"/>
        <end position="22"/>
    </location>
</feature>
<feature type="chain" id="PRO_5001987166" evidence="1">
    <location>
        <begin position="23"/>
        <end position="480"/>
    </location>
</feature>
<dbReference type="Proteomes" id="UP000030130">
    <property type="component" value="Unassembled WGS sequence"/>
</dbReference>
<dbReference type="PROSITE" id="PS51257">
    <property type="entry name" value="PROKAR_LIPOPROTEIN"/>
    <property type="match status" value="1"/>
</dbReference>
<dbReference type="STRING" id="111105.HR09_01945"/>
<dbReference type="InterPro" id="IPR029140">
    <property type="entry name" value="Mfa1_C"/>
</dbReference>